<evidence type="ECO:0000313" key="2">
    <source>
        <dbReference type="EMBL" id="GAP37896.1"/>
    </source>
</evidence>
<dbReference type="EMBL" id="BBYR01000062">
    <property type="protein sequence ID" value="GAP37896.1"/>
    <property type="molecule type" value="Genomic_DNA"/>
</dbReference>
<proteinExistence type="predicted"/>
<keyword evidence="3" id="KW-1185">Reference proteome</keyword>
<dbReference type="Pfam" id="PF06722">
    <property type="entry name" value="EryCIII-like_C"/>
    <property type="match status" value="1"/>
</dbReference>
<dbReference type="SUPFAM" id="SSF53756">
    <property type="entry name" value="UDP-Glycosyltransferase/glycogen phosphorylase"/>
    <property type="match status" value="1"/>
</dbReference>
<gene>
    <name evidence="2" type="ORF">ISF6_4090</name>
</gene>
<reference evidence="2 3" key="2">
    <citation type="journal article" date="2016" name="Science">
        <title>A bacterium that degrades and assimilates poly(ethylene terephthalate).</title>
        <authorList>
            <person name="Yoshida S."/>
            <person name="Hiraga K."/>
            <person name="Takehana T."/>
            <person name="Taniguchi I."/>
            <person name="Yamaji H."/>
            <person name="Maeda Y."/>
            <person name="Toyohara K."/>
            <person name="Miyamoto K."/>
            <person name="Kimura Y."/>
            <person name="Oda K."/>
        </authorList>
    </citation>
    <scope>NUCLEOTIDE SEQUENCE [LARGE SCALE GENOMIC DNA]</scope>
    <source>
        <strain evidence="3">NBRC 110686 / TISTR 2288 / 201-F6</strain>
    </source>
</reference>
<protein>
    <submittedName>
        <fullName evidence="2">UDP-glucose:sterol glucosyltransferase</fullName>
    </submittedName>
</protein>
<dbReference type="FunFam" id="3.40.50.2000:FF:000009">
    <property type="entry name" value="Sterol 3-beta-glucosyltransferase UGT80A2"/>
    <property type="match status" value="1"/>
</dbReference>
<feature type="domain" description="Erythromycin biosynthesis protein CIII-like C-terminal" evidence="1">
    <location>
        <begin position="263"/>
        <end position="358"/>
    </location>
</feature>
<dbReference type="GO" id="GO:0008194">
    <property type="term" value="F:UDP-glycosyltransferase activity"/>
    <property type="evidence" value="ECO:0007669"/>
    <property type="project" value="InterPro"/>
</dbReference>
<accession>A0A0K8P5M2</accession>
<dbReference type="CDD" id="cd03784">
    <property type="entry name" value="GT1_Gtf-like"/>
    <property type="match status" value="1"/>
</dbReference>
<evidence type="ECO:0000313" key="3">
    <source>
        <dbReference type="Proteomes" id="UP000037660"/>
    </source>
</evidence>
<dbReference type="PANTHER" id="PTHR48050:SF13">
    <property type="entry name" value="STEROL 3-BETA-GLUCOSYLTRANSFERASE UGT80A2"/>
    <property type="match status" value="1"/>
</dbReference>
<comment type="caution">
    <text evidence="2">The sequence shown here is derived from an EMBL/GenBank/DDBJ whole genome shotgun (WGS) entry which is preliminary data.</text>
</comment>
<dbReference type="GO" id="GO:0017000">
    <property type="term" value="P:antibiotic biosynthetic process"/>
    <property type="evidence" value="ECO:0007669"/>
    <property type="project" value="UniProtKB-ARBA"/>
</dbReference>
<sequence>MARNAGLQFAPLSADFRQLMGRERDTLDRGLNLLRVYAMVKRRLMEMAALWPQEGLRACEGADLLIGAGNTTLLTYALGEARRLPVVQAQLQPMTPCRDIPPMLLPPSRWPLPGAVNLGLYRLLRLLSWRAMGPAYNEVVRPALGLPPYPWGGPDALKSGAPRRTLYGYSPQVLPRSADWGPEISVTGYWVLPEQRWEPPQALQDFLAAGEAPVYIGFGSMAGGDAQRLAAAALEALQRSGRRGVLSTGWGGMALPAGLDASQVHVIGHAPHEWLFPRMALAVHHGGAGTSAAAMRAGIPSVVVPFFGDQPFWAERLRRLGAAPEPLRRKKLDGLSLAAAIARASTPAMRKRAATLGESLRTEDGVACAVAQLRSWGLA</sequence>
<dbReference type="Gene3D" id="3.40.50.2000">
    <property type="entry name" value="Glycogen Phosphorylase B"/>
    <property type="match status" value="2"/>
</dbReference>
<organism evidence="2 3">
    <name type="scientific">Piscinibacter sakaiensis</name>
    <name type="common">Ideonella sakaiensis</name>
    <dbReference type="NCBI Taxonomy" id="1547922"/>
    <lineage>
        <taxon>Bacteria</taxon>
        <taxon>Pseudomonadati</taxon>
        <taxon>Pseudomonadota</taxon>
        <taxon>Betaproteobacteria</taxon>
        <taxon>Burkholderiales</taxon>
        <taxon>Sphaerotilaceae</taxon>
        <taxon>Piscinibacter</taxon>
    </lineage>
</organism>
<reference evidence="3" key="1">
    <citation type="submission" date="2015-07" db="EMBL/GenBank/DDBJ databases">
        <title>Discovery of a poly(ethylene terephthalate assimilation.</title>
        <authorList>
            <person name="Yoshida S."/>
            <person name="Hiraga K."/>
            <person name="Takehana T."/>
            <person name="Taniguchi I."/>
            <person name="Yamaji H."/>
            <person name="Maeda Y."/>
            <person name="Toyohara K."/>
            <person name="Miyamoto K."/>
            <person name="Kimura Y."/>
            <person name="Oda K."/>
        </authorList>
    </citation>
    <scope>NUCLEOTIDE SEQUENCE [LARGE SCALE GENOMIC DNA]</scope>
    <source>
        <strain evidence="3">NBRC 110686 / TISTR 2288 / 201-F6</strain>
    </source>
</reference>
<evidence type="ECO:0000259" key="1">
    <source>
        <dbReference type="Pfam" id="PF06722"/>
    </source>
</evidence>
<keyword evidence="2" id="KW-0808">Transferase</keyword>
<dbReference type="GO" id="GO:0016758">
    <property type="term" value="F:hexosyltransferase activity"/>
    <property type="evidence" value="ECO:0007669"/>
    <property type="project" value="UniProtKB-ARBA"/>
</dbReference>
<dbReference type="Proteomes" id="UP000037660">
    <property type="component" value="Unassembled WGS sequence"/>
</dbReference>
<dbReference type="InterPro" id="IPR010610">
    <property type="entry name" value="EryCIII-like_C"/>
</dbReference>
<dbReference type="InterPro" id="IPR050426">
    <property type="entry name" value="Glycosyltransferase_28"/>
</dbReference>
<name>A0A0K8P5M2_PISS1</name>
<dbReference type="STRING" id="1547922.ISF6_4090"/>
<dbReference type="AlphaFoldDB" id="A0A0K8P5M2"/>
<dbReference type="PANTHER" id="PTHR48050">
    <property type="entry name" value="STEROL 3-BETA-GLUCOSYLTRANSFERASE"/>
    <property type="match status" value="1"/>
</dbReference>
<dbReference type="InterPro" id="IPR002213">
    <property type="entry name" value="UDP_glucos_trans"/>
</dbReference>